<proteinExistence type="predicted"/>
<protein>
    <recommendedName>
        <fullName evidence="3">DUF4304 domain-containing protein</fullName>
    </recommendedName>
</protein>
<accession>A0ABX5PIS0</accession>
<organism evidence="1 2">
    <name type="scientific">Shewanella chilikensis</name>
    <dbReference type="NCBI Taxonomy" id="558541"/>
    <lineage>
        <taxon>Bacteria</taxon>
        <taxon>Pseudomonadati</taxon>
        <taxon>Pseudomonadota</taxon>
        <taxon>Gammaproteobacteria</taxon>
        <taxon>Alteromonadales</taxon>
        <taxon>Shewanellaceae</taxon>
        <taxon>Shewanella</taxon>
    </lineage>
</organism>
<name>A0ABX5PIS0_9GAMM</name>
<sequence>MNIRRLIKIVSKDFPELTCFGNYLVFKRFEFVLSGIAIEKTGSGIYFYKFMYPTFDIQQEVNLLYSERLGAEKYYLDITNLTAGVIEFELRRRIRMALNQIEKVVSLEDFIDVLNSREGLREHSHARMVCGLSLLLLNREDESELVFEEVKGTFHPSIAKDCLDFIDIAKRSPDEARKVLFTKDTAFKIKYKLTIEKVDTQP</sequence>
<comment type="caution">
    <text evidence="1">The sequence shown here is derived from an EMBL/GenBank/DDBJ whole genome shotgun (WGS) entry which is preliminary data.</text>
</comment>
<dbReference type="EMBL" id="QJSY01000041">
    <property type="protein sequence ID" value="PYE55124.1"/>
    <property type="molecule type" value="Genomic_DNA"/>
</dbReference>
<evidence type="ECO:0000313" key="1">
    <source>
        <dbReference type="EMBL" id="PYE55124.1"/>
    </source>
</evidence>
<evidence type="ECO:0000313" key="2">
    <source>
        <dbReference type="Proteomes" id="UP000247584"/>
    </source>
</evidence>
<gene>
    <name evidence="1" type="ORF">C8J23_1415</name>
</gene>
<keyword evidence="2" id="KW-1185">Reference proteome</keyword>
<dbReference type="RefSeq" id="WP_101056702.1">
    <property type="nucleotide sequence ID" value="NZ_BMXX01000042.1"/>
</dbReference>
<reference evidence="1 2" key="1">
    <citation type="submission" date="2018-06" db="EMBL/GenBank/DDBJ databases">
        <title>Genomic Encyclopedia of Type Strains, Phase III (KMG-III): the genomes of soil and plant-associated and newly described type strains.</title>
        <authorList>
            <person name="Whitman W."/>
        </authorList>
    </citation>
    <scope>NUCLEOTIDE SEQUENCE [LARGE SCALE GENOMIC DNA]</scope>
    <source>
        <strain evidence="1 2">JC5</strain>
    </source>
</reference>
<dbReference type="GeneID" id="99799380"/>
<evidence type="ECO:0008006" key="3">
    <source>
        <dbReference type="Google" id="ProtNLM"/>
    </source>
</evidence>
<dbReference type="Proteomes" id="UP000247584">
    <property type="component" value="Unassembled WGS sequence"/>
</dbReference>